<dbReference type="AlphaFoldDB" id="A0A2H0BWB3"/>
<dbReference type="GO" id="GO:0005737">
    <property type="term" value="C:cytoplasm"/>
    <property type="evidence" value="ECO:0007669"/>
    <property type="project" value="UniProtKB-SubCell"/>
</dbReference>
<dbReference type="PANTHER" id="PTHR21237">
    <property type="entry name" value="GRPE PROTEIN"/>
    <property type="match status" value="1"/>
</dbReference>
<evidence type="ECO:0000313" key="8">
    <source>
        <dbReference type="Proteomes" id="UP000231246"/>
    </source>
</evidence>
<dbReference type="CDD" id="cd00446">
    <property type="entry name" value="GrpE"/>
    <property type="match status" value="1"/>
</dbReference>
<dbReference type="Gene3D" id="3.90.20.20">
    <property type="match status" value="1"/>
</dbReference>
<keyword evidence="6" id="KW-0175">Coiled coil</keyword>
<keyword evidence="3 4" id="KW-0346">Stress response</keyword>
<dbReference type="InterPro" id="IPR013805">
    <property type="entry name" value="GrpE_CC"/>
</dbReference>
<dbReference type="Proteomes" id="UP000231246">
    <property type="component" value="Unassembled WGS sequence"/>
</dbReference>
<organism evidence="7 8">
    <name type="scientific">Candidatus Roizmanbacteria bacterium CG22_combo_CG10-13_8_21_14_all_38_20</name>
    <dbReference type="NCBI Taxonomy" id="1974862"/>
    <lineage>
        <taxon>Bacteria</taxon>
        <taxon>Candidatus Roizmaniibacteriota</taxon>
    </lineage>
</organism>
<protein>
    <recommendedName>
        <fullName evidence="3 4">Protein GrpE</fullName>
    </recommendedName>
    <alternativeName>
        <fullName evidence="3">HSP-70 cofactor</fullName>
    </alternativeName>
</protein>
<dbReference type="GO" id="GO:0000774">
    <property type="term" value="F:adenyl-nucleotide exchange factor activity"/>
    <property type="evidence" value="ECO:0007669"/>
    <property type="project" value="InterPro"/>
</dbReference>
<comment type="function">
    <text evidence="3 4">Participates actively in the response to hyperosmotic and heat shock by preventing the aggregation of stress-denatured proteins, in association with DnaK and GrpE. It is the nucleotide exchange factor for DnaK and may function as a thermosensor. Unfolded proteins bind initially to DnaJ; upon interaction with the DnaJ-bound protein, DnaK hydrolyzes its bound ATP, resulting in the formation of a stable complex. GrpE releases ADP from DnaK; ATP binding to DnaK triggers the release of the substrate protein, thus completing the reaction cycle. Several rounds of ATP-dependent interactions between DnaJ, DnaK and GrpE are required for fully efficient folding.</text>
</comment>
<dbReference type="PROSITE" id="PS01071">
    <property type="entry name" value="GRPE"/>
    <property type="match status" value="1"/>
</dbReference>
<dbReference type="Gene3D" id="2.30.22.10">
    <property type="entry name" value="Head domain of nucleotide exchange factor GrpE"/>
    <property type="match status" value="1"/>
</dbReference>
<feature type="coiled-coil region" evidence="6">
    <location>
        <begin position="13"/>
        <end position="47"/>
    </location>
</feature>
<evidence type="ECO:0000256" key="2">
    <source>
        <dbReference type="ARBA" id="ARBA00023186"/>
    </source>
</evidence>
<sequence length="153" mass="17426">MVKKIKYNKEDQVKLVENRVKLAEDQMKRAVADYRNLQARVIREKEDFAKYANSKLITAFLPVRDALVRAIDHLEETSGVQLILKQFDDTLSQEGVSKIELEAGSKFDPEVMEAIDGIKAESGKKIGVVAEVLRAGFKYKERVLRPAEVRVYT</sequence>
<evidence type="ECO:0000313" key="7">
    <source>
        <dbReference type="EMBL" id="PIP61976.1"/>
    </source>
</evidence>
<gene>
    <name evidence="3 7" type="primary">grpE</name>
    <name evidence="7" type="ORF">COW99_01085</name>
</gene>
<accession>A0A2H0BWB3</accession>
<proteinExistence type="inferred from homology"/>
<evidence type="ECO:0000256" key="6">
    <source>
        <dbReference type="SAM" id="Coils"/>
    </source>
</evidence>
<dbReference type="PRINTS" id="PR00773">
    <property type="entry name" value="GRPEPROTEIN"/>
</dbReference>
<dbReference type="GO" id="GO:0051082">
    <property type="term" value="F:unfolded protein binding"/>
    <property type="evidence" value="ECO:0007669"/>
    <property type="project" value="TreeGrafter"/>
</dbReference>
<evidence type="ECO:0000256" key="4">
    <source>
        <dbReference type="RuleBase" id="RU000639"/>
    </source>
</evidence>
<comment type="similarity">
    <text evidence="1 3 5">Belongs to the GrpE family.</text>
</comment>
<dbReference type="InterPro" id="IPR000740">
    <property type="entry name" value="GrpE"/>
</dbReference>
<keyword evidence="2 3" id="KW-0143">Chaperone</keyword>
<dbReference type="PANTHER" id="PTHR21237:SF23">
    <property type="entry name" value="GRPE PROTEIN HOMOLOG, MITOCHONDRIAL"/>
    <property type="match status" value="1"/>
</dbReference>
<dbReference type="GO" id="GO:0042803">
    <property type="term" value="F:protein homodimerization activity"/>
    <property type="evidence" value="ECO:0007669"/>
    <property type="project" value="InterPro"/>
</dbReference>
<dbReference type="SUPFAM" id="SSF51064">
    <property type="entry name" value="Head domain of nucleotide exchange factor GrpE"/>
    <property type="match status" value="1"/>
</dbReference>
<dbReference type="GO" id="GO:0051087">
    <property type="term" value="F:protein-folding chaperone binding"/>
    <property type="evidence" value="ECO:0007669"/>
    <property type="project" value="InterPro"/>
</dbReference>
<dbReference type="EMBL" id="PCTA01000009">
    <property type="protein sequence ID" value="PIP61976.1"/>
    <property type="molecule type" value="Genomic_DNA"/>
</dbReference>
<name>A0A2H0BWB3_9BACT</name>
<reference evidence="7 8" key="1">
    <citation type="submission" date="2017-09" db="EMBL/GenBank/DDBJ databases">
        <title>Depth-based differentiation of microbial function through sediment-hosted aquifers and enrichment of novel symbionts in the deep terrestrial subsurface.</title>
        <authorList>
            <person name="Probst A.J."/>
            <person name="Ladd B."/>
            <person name="Jarett J.K."/>
            <person name="Geller-Mcgrath D.E."/>
            <person name="Sieber C.M."/>
            <person name="Emerson J.B."/>
            <person name="Anantharaman K."/>
            <person name="Thomas B.C."/>
            <person name="Malmstrom R."/>
            <person name="Stieglmeier M."/>
            <person name="Klingl A."/>
            <person name="Woyke T."/>
            <person name="Ryan C.M."/>
            <person name="Banfield J.F."/>
        </authorList>
    </citation>
    <scope>NUCLEOTIDE SEQUENCE [LARGE SCALE GENOMIC DNA]</scope>
    <source>
        <strain evidence="7">CG22_combo_CG10-13_8_21_14_all_38_20</strain>
    </source>
</reference>
<dbReference type="GO" id="GO:0006457">
    <property type="term" value="P:protein folding"/>
    <property type="evidence" value="ECO:0007669"/>
    <property type="project" value="InterPro"/>
</dbReference>
<evidence type="ECO:0000256" key="5">
    <source>
        <dbReference type="RuleBase" id="RU004478"/>
    </source>
</evidence>
<comment type="caution">
    <text evidence="7">The sequence shown here is derived from an EMBL/GenBank/DDBJ whole genome shotgun (WGS) entry which is preliminary data.</text>
</comment>
<dbReference type="HAMAP" id="MF_01151">
    <property type="entry name" value="GrpE"/>
    <property type="match status" value="1"/>
</dbReference>
<comment type="subcellular location">
    <subcellularLocation>
        <location evidence="3">Cytoplasm</location>
    </subcellularLocation>
</comment>
<evidence type="ECO:0000256" key="1">
    <source>
        <dbReference type="ARBA" id="ARBA00009054"/>
    </source>
</evidence>
<keyword evidence="3" id="KW-0963">Cytoplasm</keyword>
<dbReference type="SUPFAM" id="SSF58014">
    <property type="entry name" value="Coiled-coil domain of nucleotide exchange factor GrpE"/>
    <property type="match status" value="1"/>
</dbReference>
<comment type="subunit">
    <text evidence="3">Homodimer.</text>
</comment>
<evidence type="ECO:0000256" key="3">
    <source>
        <dbReference type="HAMAP-Rule" id="MF_01151"/>
    </source>
</evidence>
<dbReference type="InterPro" id="IPR009012">
    <property type="entry name" value="GrpE_head"/>
</dbReference>
<dbReference type="Pfam" id="PF01025">
    <property type="entry name" value="GrpE"/>
    <property type="match status" value="1"/>
</dbReference>